<accession>A0ACA9Q8T0</accession>
<feature type="non-terminal residue" evidence="1">
    <location>
        <position position="1"/>
    </location>
</feature>
<gene>
    <name evidence="1" type="ORF">RPERSI_LOCUS12846</name>
</gene>
<sequence>CLISMPKRREYSKLKEYNKRRKKQVERRQKEGGDFERKVEIEKEGEMR</sequence>
<evidence type="ECO:0000313" key="1">
    <source>
        <dbReference type="EMBL" id="CAG8737860.1"/>
    </source>
</evidence>
<reference evidence="1" key="1">
    <citation type="submission" date="2021-06" db="EMBL/GenBank/DDBJ databases">
        <authorList>
            <person name="Kallberg Y."/>
            <person name="Tangrot J."/>
            <person name="Rosling A."/>
        </authorList>
    </citation>
    <scope>NUCLEOTIDE SEQUENCE</scope>
    <source>
        <strain evidence="1">MA461A</strain>
    </source>
</reference>
<keyword evidence="2" id="KW-1185">Reference proteome</keyword>
<dbReference type="Proteomes" id="UP000789920">
    <property type="component" value="Unassembled WGS sequence"/>
</dbReference>
<dbReference type="EMBL" id="CAJVQC010027874">
    <property type="protein sequence ID" value="CAG8737860.1"/>
    <property type="molecule type" value="Genomic_DNA"/>
</dbReference>
<comment type="caution">
    <text evidence="1">The sequence shown here is derived from an EMBL/GenBank/DDBJ whole genome shotgun (WGS) entry which is preliminary data.</text>
</comment>
<proteinExistence type="predicted"/>
<evidence type="ECO:0000313" key="2">
    <source>
        <dbReference type="Proteomes" id="UP000789920"/>
    </source>
</evidence>
<name>A0ACA9Q8T0_9GLOM</name>
<protein>
    <submittedName>
        <fullName evidence="1">22589_t:CDS:1</fullName>
    </submittedName>
</protein>
<organism evidence="1 2">
    <name type="scientific">Racocetra persica</name>
    <dbReference type="NCBI Taxonomy" id="160502"/>
    <lineage>
        <taxon>Eukaryota</taxon>
        <taxon>Fungi</taxon>
        <taxon>Fungi incertae sedis</taxon>
        <taxon>Mucoromycota</taxon>
        <taxon>Glomeromycotina</taxon>
        <taxon>Glomeromycetes</taxon>
        <taxon>Diversisporales</taxon>
        <taxon>Gigasporaceae</taxon>
        <taxon>Racocetra</taxon>
    </lineage>
</organism>